<evidence type="ECO:0000313" key="2">
    <source>
        <dbReference type="EMBL" id="VDP54183.1"/>
    </source>
</evidence>
<dbReference type="EMBL" id="UZAH01038685">
    <property type="protein sequence ID" value="VDP54183.1"/>
    <property type="molecule type" value="Genomic_DNA"/>
</dbReference>
<gene>
    <name evidence="2" type="ORF">HPBE_LOCUS25840</name>
</gene>
<evidence type="ECO:0000313" key="4">
    <source>
        <dbReference type="WBParaSite" id="HPBE_0002584101-mRNA-1"/>
    </source>
</evidence>
<sequence length="97" mass="11119">MAHDDRCQMLSAAMNDLCWQASDSTLTSLSGMLLFIWLAMSSAIAVVQLLVTTQPEWIVSRDQIQVNSRCFECLNFHVVSFFLHQIVRQLRCRGMPR</sequence>
<keyword evidence="3" id="KW-1185">Reference proteome</keyword>
<feature type="transmembrane region" description="Helical" evidence="1">
    <location>
        <begin position="32"/>
        <end position="51"/>
    </location>
</feature>
<evidence type="ECO:0000313" key="3">
    <source>
        <dbReference type="Proteomes" id="UP000050761"/>
    </source>
</evidence>
<keyword evidence="1" id="KW-0472">Membrane</keyword>
<protein>
    <submittedName>
        <fullName evidence="4">DUF2946 domain-containing protein</fullName>
    </submittedName>
</protein>
<accession>A0A3P8I850</accession>
<keyword evidence="1" id="KW-0812">Transmembrane</keyword>
<dbReference type="WBParaSite" id="HPBE_0002584101-mRNA-1">
    <property type="protein sequence ID" value="HPBE_0002584101-mRNA-1"/>
    <property type="gene ID" value="HPBE_0002584101"/>
</dbReference>
<name>A0A183GT21_HELPZ</name>
<dbReference type="Proteomes" id="UP000050761">
    <property type="component" value="Unassembled WGS sequence"/>
</dbReference>
<accession>A0A183GT21</accession>
<dbReference type="AlphaFoldDB" id="A0A183GT21"/>
<evidence type="ECO:0000256" key="1">
    <source>
        <dbReference type="SAM" id="Phobius"/>
    </source>
</evidence>
<reference evidence="2 3" key="1">
    <citation type="submission" date="2018-11" db="EMBL/GenBank/DDBJ databases">
        <authorList>
            <consortium name="Pathogen Informatics"/>
        </authorList>
    </citation>
    <scope>NUCLEOTIDE SEQUENCE [LARGE SCALE GENOMIC DNA]</scope>
</reference>
<reference evidence="4" key="2">
    <citation type="submission" date="2019-09" db="UniProtKB">
        <authorList>
            <consortium name="WormBaseParasite"/>
        </authorList>
    </citation>
    <scope>IDENTIFICATION</scope>
</reference>
<proteinExistence type="predicted"/>
<organism evidence="3 4">
    <name type="scientific">Heligmosomoides polygyrus</name>
    <name type="common">Parasitic roundworm</name>
    <dbReference type="NCBI Taxonomy" id="6339"/>
    <lineage>
        <taxon>Eukaryota</taxon>
        <taxon>Metazoa</taxon>
        <taxon>Ecdysozoa</taxon>
        <taxon>Nematoda</taxon>
        <taxon>Chromadorea</taxon>
        <taxon>Rhabditida</taxon>
        <taxon>Rhabditina</taxon>
        <taxon>Rhabditomorpha</taxon>
        <taxon>Strongyloidea</taxon>
        <taxon>Heligmosomidae</taxon>
        <taxon>Heligmosomoides</taxon>
    </lineage>
</organism>
<keyword evidence="1" id="KW-1133">Transmembrane helix</keyword>